<dbReference type="InterPro" id="IPR036095">
    <property type="entry name" value="PTS_EIIB-like_sf"/>
</dbReference>
<keyword evidence="3" id="KW-0805">Transcription regulation</keyword>
<dbReference type="Pfam" id="PF00359">
    <property type="entry name" value="PTS_EIIA_2"/>
    <property type="match status" value="1"/>
</dbReference>
<dbReference type="InterPro" id="IPR011608">
    <property type="entry name" value="PRD"/>
</dbReference>
<dbReference type="CDD" id="cd05568">
    <property type="entry name" value="PTS_IIB_bgl_like"/>
    <property type="match status" value="1"/>
</dbReference>
<gene>
    <name evidence="8" type="ORF">JZO85_20145</name>
</gene>
<dbReference type="InterPro" id="IPR013011">
    <property type="entry name" value="PTS_EIIB_2"/>
</dbReference>
<evidence type="ECO:0000259" key="6">
    <source>
        <dbReference type="PROSITE" id="PS51099"/>
    </source>
</evidence>
<accession>A0ABS3HNJ2</accession>
<evidence type="ECO:0000259" key="5">
    <source>
        <dbReference type="PROSITE" id="PS51094"/>
    </source>
</evidence>
<comment type="caution">
    <text evidence="8">The sequence shown here is derived from an EMBL/GenBank/DDBJ whole genome shotgun (WGS) entry which is preliminary data.</text>
</comment>
<evidence type="ECO:0000256" key="1">
    <source>
        <dbReference type="ARBA" id="ARBA00022679"/>
    </source>
</evidence>
<evidence type="ECO:0000256" key="4">
    <source>
        <dbReference type="ARBA" id="ARBA00023163"/>
    </source>
</evidence>
<proteinExistence type="predicted"/>
<dbReference type="Gene3D" id="3.40.930.10">
    <property type="entry name" value="Mannitol-specific EII, Chain A"/>
    <property type="match status" value="1"/>
</dbReference>
<dbReference type="PROSITE" id="PS51372">
    <property type="entry name" value="PRD_2"/>
    <property type="match status" value="1"/>
</dbReference>
<dbReference type="PROSITE" id="PS00372">
    <property type="entry name" value="PTS_EIIA_TYPE_2_HIS"/>
    <property type="match status" value="1"/>
</dbReference>
<evidence type="ECO:0000313" key="9">
    <source>
        <dbReference type="Proteomes" id="UP000664495"/>
    </source>
</evidence>
<organism evidence="8 9">
    <name type="scientific">Candidatus Enterococcus murrayae</name>
    <dbReference type="NCBI Taxonomy" id="2815321"/>
    <lineage>
        <taxon>Bacteria</taxon>
        <taxon>Bacillati</taxon>
        <taxon>Bacillota</taxon>
        <taxon>Bacilli</taxon>
        <taxon>Lactobacillales</taxon>
        <taxon>Enterococcaceae</taxon>
        <taxon>Enterococcus</taxon>
    </lineage>
</organism>
<keyword evidence="4" id="KW-0804">Transcription</keyword>
<dbReference type="SUPFAM" id="SSF55804">
    <property type="entry name" value="Phoshotransferase/anion transport protein"/>
    <property type="match status" value="1"/>
</dbReference>
<dbReference type="RefSeq" id="WP_207110306.1">
    <property type="nucleotide sequence ID" value="NZ_JAFLVR010000065.1"/>
</dbReference>
<dbReference type="InterPro" id="IPR036388">
    <property type="entry name" value="WH-like_DNA-bd_sf"/>
</dbReference>
<evidence type="ECO:0000256" key="3">
    <source>
        <dbReference type="ARBA" id="ARBA00023015"/>
    </source>
</evidence>
<dbReference type="Pfam" id="PF00874">
    <property type="entry name" value="PRD"/>
    <property type="match status" value="1"/>
</dbReference>
<dbReference type="PANTHER" id="PTHR30185:SF18">
    <property type="entry name" value="TRANSCRIPTIONAL REGULATOR MTLR"/>
    <property type="match status" value="1"/>
</dbReference>
<protein>
    <submittedName>
        <fullName evidence="8">Transcription antiterminator</fullName>
    </submittedName>
</protein>
<keyword evidence="1" id="KW-0808">Transferase</keyword>
<dbReference type="Pfam" id="PF08279">
    <property type="entry name" value="HTH_11"/>
    <property type="match status" value="1"/>
</dbReference>
<dbReference type="Gene3D" id="1.10.10.10">
    <property type="entry name" value="Winged helix-like DNA-binding domain superfamily/Winged helix DNA-binding domain"/>
    <property type="match status" value="1"/>
</dbReference>
<evidence type="ECO:0000259" key="7">
    <source>
        <dbReference type="PROSITE" id="PS51372"/>
    </source>
</evidence>
<dbReference type="Pfam" id="PF02302">
    <property type="entry name" value="PTS_IIB"/>
    <property type="match status" value="1"/>
</dbReference>
<dbReference type="InterPro" id="IPR050661">
    <property type="entry name" value="BglG_antiterminators"/>
</dbReference>
<dbReference type="Gene3D" id="3.40.50.2300">
    <property type="match status" value="1"/>
</dbReference>
<feature type="domain" description="PTS EIIA type-2" evidence="5">
    <location>
        <begin position="509"/>
        <end position="648"/>
    </location>
</feature>
<dbReference type="SUPFAM" id="SSF63520">
    <property type="entry name" value="PTS-regulatory domain, PRD"/>
    <property type="match status" value="2"/>
</dbReference>
<dbReference type="InterPro" id="IPR016152">
    <property type="entry name" value="PTrfase/Anion_transptr"/>
</dbReference>
<reference evidence="8 9" key="1">
    <citation type="submission" date="2021-03" db="EMBL/GenBank/DDBJ databases">
        <title>Enterococcal diversity collection.</title>
        <authorList>
            <person name="Gilmore M.S."/>
            <person name="Schwartzman J."/>
            <person name="Van Tyne D."/>
            <person name="Martin M."/>
            <person name="Earl A.M."/>
            <person name="Manson A.L."/>
            <person name="Straub T."/>
            <person name="Salamzade R."/>
            <person name="Saavedra J."/>
            <person name="Lebreton F."/>
            <person name="Prichula J."/>
            <person name="Schaufler K."/>
            <person name="Gaca A."/>
            <person name="Sgardioli B."/>
            <person name="Wagenaar J."/>
            <person name="Strong T."/>
        </authorList>
    </citation>
    <scope>NUCLEOTIDE SEQUENCE [LARGE SCALE GENOMIC DNA]</scope>
    <source>
        <strain evidence="8 9">MJM16</strain>
    </source>
</reference>
<evidence type="ECO:0000313" key="8">
    <source>
        <dbReference type="EMBL" id="MBO0454577.1"/>
    </source>
</evidence>
<feature type="domain" description="PRD" evidence="7">
    <location>
        <begin position="298"/>
        <end position="405"/>
    </location>
</feature>
<sequence length="648" mass="75324">MKGLNLRQIKLIHLLVQNENYLPVSYYSEKLEKSRRTIYSDLDKIQTVLPAGQLFLEKKPRIGIQLRGTVETKMQFLEQVTATKCETVNMSQERQWQIAKQLLIDEKTVTQQMLAQQFHVSTSSIVNDLDKIVERYRLTLVPSKRGTKVIGSEEEIQNSLFRFCEDYLDNHEIDAEQLFQKSTQELLLKLFPSSIIKAILQQIEEWQHQTDFCFPEHYIKSLFIRLLVFCFRLSNSRHIEEKEFLFDQIKLIDTYLLANELLEKVAEETALVYNEEDISYVNRQLVGYGVTPNIKEQKNYEKYGRTIQKILVNMGEIMQVDFLADTQLAERLTSHFIPMIYRLKMGIALTNPLVEEIKSQYGITFNATWYALANVEKKLEVHFNDEEVALVAMYFQVSLEKSQNGKKILIVCPNGVGTSELIFNKIKRILPAQDIAEITTVDKLYKKNLDNVDLIISSIKLEDVNKPLIKVSTLVTQEDIKNITALYSNLFYSEETDETEILDFPFLKQVIDLDFIYTQKTFSDKRICLNWMIKQLEKKRIVTSAFRKEVFDREAIGETALATGVAIPHASPQNVLRTKIAIVTLAQPIIWDQRRVHYVLLMCITKADRKLVRGVITDIHKIVQSEKQLTCFFADKTAIDIYNDIIRR</sequence>
<dbReference type="InterPro" id="IPR003501">
    <property type="entry name" value="PTS_EIIB_2/3"/>
</dbReference>
<feature type="domain" description="PTS EIIB type-2" evidence="6">
    <location>
        <begin position="406"/>
        <end position="495"/>
    </location>
</feature>
<dbReference type="PANTHER" id="PTHR30185">
    <property type="entry name" value="CRYPTIC BETA-GLUCOSIDE BGL OPERON ANTITERMINATOR"/>
    <property type="match status" value="1"/>
</dbReference>
<dbReference type="PROSITE" id="PS51099">
    <property type="entry name" value="PTS_EIIB_TYPE_2"/>
    <property type="match status" value="1"/>
</dbReference>
<dbReference type="InterPro" id="IPR002178">
    <property type="entry name" value="PTS_EIIA_type-2_dom"/>
</dbReference>
<dbReference type="EMBL" id="JAFLVR010000065">
    <property type="protein sequence ID" value="MBO0454577.1"/>
    <property type="molecule type" value="Genomic_DNA"/>
</dbReference>
<dbReference type="SUPFAM" id="SSF52794">
    <property type="entry name" value="PTS system IIB component-like"/>
    <property type="match status" value="1"/>
</dbReference>
<dbReference type="Proteomes" id="UP000664495">
    <property type="component" value="Unassembled WGS sequence"/>
</dbReference>
<keyword evidence="9" id="KW-1185">Reference proteome</keyword>
<dbReference type="InterPro" id="IPR036634">
    <property type="entry name" value="PRD_sf"/>
</dbReference>
<dbReference type="InterPro" id="IPR036390">
    <property type="entry name" value="WH_DNA-bd_sf"/>
</dbReference>
<dbReference type="PROSITE" id="PS51094">
    <property type="entry name" value="PTS_EIIA_TYPE_2"/>
    <property type="match status" value="1"/>
</dbReference>
<dbReference type="InterPro" id="IPR013196">
    <property type="entry name" value="HTH_11"/>
</dbReference>
<dbReference type="Gene3D" id="1.10.1790.10">
    <property type="entry name" value="PRD domain"/>
    <property type="match status" value="1"/>
</dbReference>
<keyword evidence="2" id="KW-0677">Repeat</keyword>
<name>A0ABS3HNJ2_9ENTE</name>
<evidence type="ECO:0000256" key="2">
    <source>
        <dbReference type="ARBA" id="ARBA00022737"/>
    </source>
</evidence>
<dbReference type="SUPFAM" id="SSF46785">
    <property type="entry name" value="Winged helix' DNA-binding domain"/>
    <property type="match status" value="1"/>
</dbReference>